<dbReference type="VEuPathDB" id="TriTrypDB:C3747_89g93"/>
<dbReference type="Proteomes" id="UP000246121">
    <property type="component" value="Unassembled WGS sequence"/>
</dbReference>
<dbReference type="VEuPathDB" id="TriTrypDB:TCDM_06281"/>
<dbReference type="VEuPathDB" id="TriTrypDB:TcG_04272"/>
<dbReference type="VEuPathDB" id="TriTrypDB:TcCLB.505807.260"/>
<evidence type="ECO:0000313" key="3">
    <source>
        <dbReference type="Proteomes" id="UP000246121"/>
    </source>
</evidence>
<sequence length="559" mass="63645">MSAGILGKTHAGVPSYRSGYVSPSGTKIQYSNDWVKHHPLEGDGLRTLLYLHLWKKNKGSESRLKDIRLPDTVVYEHNFPRAWYTYDGEAKEINKHPGKMLDAQSIYEHFSRSTPDCDVVAQFLTTCAQDNPAISSEGGLLTYVKFFTAESLREFLFSPERKPDGILQKFVVPKGETTMRKNSQLQVMWSPLVTVVYKRTNKQRLGDPHLPVHLRSATFDGDSHLSELSLIAGESKARLESLCREVVDHFYFTDLKLITRMVLNFKIDDANRPWLLWCSSLRVSGDRLNPRNVRVPVALSMPIEVLNDGSSTRDRIIKSRDRQQQLLLLDKQLFELSRDYDFGHHCNDSHVREAKRLGLQPLSEKSSPNGQGKSFSRRNPPHPLHDAMRYLRVSSTEPQGVDLSNCSLSSAAQQKDQQRRSRNDSVRQSQATVDDAEDRVKSELTAMALDAWYTVYSSALSKNPTYMPTKDVFLAEPLVVSLQPPELERLVVILGLERNPVSEDPRSFMVNSGLIGPGRRLDRPFINAERDVREFFDELFASRGGEITQQCLANDRWIW</sequence>
<reference evidence="2 3" key="1">
    <citation type="journal article" date="2018" name="Microb. Genom.">
        <title>Expanding an expanded genome: long-read sequencing of Trypanosoma cruzi.</title>
        <authorList>
            <person name="Berna L."/>
            <person name="Rodriguez M."/>
            <person name="Chiribao M.L."/>
            <person name="Parodi-Talice A."/>
            <person name="Pita S."/>
            <person name="Rijo G."/>
            <person name="Alvarez-Valin F."/>
            <person name="Robello C."/>
        </authorList>
    </citation>
    <scope>NUCLEOTIDE SEQUENCE [LARGE SCALE GENOMIC DNA]</scope>
    <source>
        <strain evidence="2 3">Dm28c</strain>
    </source>
</reference>
<proteinExistence type="predicted"/>
<feature type="compositionally biased region" description="Basic and acidic residues" evidence="1">
    <location>
        <begin position="416"/>
        <end position="425"/>
    </location>
</feature>
<organism evidence="2 3">
    <name type="scientific">Trypanosoma cruzi</name>
    <dbReference type="NCBI Taxonomy" id="5693"/>
    <lineage>
        <taxon>Eukaryota</taxon>
        <taxon>Discoba</taxon>
        <taxon>Euglenozoa</taxon>
        <taxon>Kinetoplastea</taxon>
        <taxon>Metakinetoplastina</taxon>
        <taxon>Trypanosomatida</taxon>
        <taxon>Trypanosomatidae</taxon>
        <taxon>Trypanosoma</taxon>
        <taxon>Schizotrypanum</taxon>
    </lineage>
</organism>
<dbReference type="VEuPathDB" id="TriTrypDB:TcBrA4_0030980"/>
<dbReference type="VEuPathDB" id="TriTrypDB:Tc_MARK_1793"/>
<feature type="compositionally biased region" description="Polar residues" evidence="1">
    <location>
        <begin position="402"/>
        <end position="415"/>
    </location>
</feature>
<dbReference type="VEuPathDB" id="TriTrypDB:BCY84_00809"/>
<dbReference type="EMBL" id="PRFA01000042">
    <property type="protein sequence ID" value="PWU91596.1"/>
    <property type="molecule type" value="Genomic_DNA"/>
</dbReference>
<feature type="region of interest" description="Disordered" evidence="1">
    <location>
        <begin position="402"/>
        <end position="438"/>
    </location>
</feature>
<evidence type="ECO:0000256" key="1">
    <source>
        <dbReference type="SAM" id="MobiDB-lite"/>
    </source>
</evidence>
<dbReference type="VEuPathDB" id="TriTrypDB:Tc_MARK_1794"/>
<name>A0A2V2V7T9_TRYCR</name>
<dbReference type="VEuPathDB" id="TriTrypDB:TCSYLVIO_003081"/>
<gene>
    <name evidence="2" type="ORF">C4B63_42g233</name>
</gene>
<dbReference type="VEuPathDB" id="TriTrypDB:TcCL_NonESM05292"/>
<feature type="compositionally biased region" description="Polar residues" evidence="1">
    <location>
        <begin position="363"/>
        <end position="374"/>
    </location>
</feature>
<evidence type="ECO:0000313" key="2">
    <source>
        <dbReference type="EMBL" id="PWU91596.1"/>
    </source>
</evidence>
<dbReference type="VEuPathDB" id="TriTrypDB:C4B63_42g233"/>
<dbReference type="AlphaFoldDB" id="A0A2V2V7T9"/>
<dbReference type="VEuPathDB" id="TriTrypDB:TcYC6_0094980"/>
<protein>
    <submittedName>
        <fullName evidence="2">Uncharacterized protein</fullName>
    </submittedName>
</protein>
<feature type="region of interest" description="Disordered" evidence="1">
    <location>
        <begin position="359"/>
        <end position="385"/>
    </location>
</feature>
<dbReference type="VEuPathDB" id="TriTrypDB:ECC02_000173"/>
<accession>A0A2V2V7T9</accession>
<dbReference type="VEuPathDB" id="TriTrypDB:TcCLB.507017.110"/>
<dbReference type="OrthoDB" id="298589at2759"/>
<comment type="caution">
    <text evidence="2">The sequence shown here is derived from an EMBL/GenBank/DDBJ whole genome shotgun (WGS) entry which is preliminary data.</text>
</comment>